<dbReference type="GO" id="GO:0005576">
    <property type="term" value="C:extracellular region"/>
    <property type="evidence" value="ECO:0007669"/>
    <property type="project" value="UniProtKB-SubCell"/>
</dbReference>
<organism evidence="8">
    <name type="scientific">Salmonella enterica subsp. arizonae</name>
    <dbReference type="NCBI Taxonomy" id="59203"/>
    <lineage>
        <taxon>Bacteria</taxon>
        <taxon>Pseudomonadati</taxon>
        <taxon>Pseudomonadota</taxon>
        <taxon>Gammaproteobacteria</taxon>
        <taxon>Enterobacterales</taxon>
        <taxon>Enterobacteriaceae</taxon>
        <taxon>Salmonella</taxon>
    </lineage>
</organism>
<evidence type="ECO:0000256" key="4">
    <source>
        <dbReference type="ARBA" id="ARBA00022525"/>
    </source>
</evidence>
<keyword evidence="5" id="KW-0378">Hydrolase</keyword>
<evidence type="ECO:0000256" key="3">
    <source>
        <dbReference type="ARBA" id="ARBA00015315"/>
    </source>
</evidence>
<comment type="subcellular location">
    <subcellularLocation>
        <location evidence="1">Secreted</location>
    </subcellularLocation>
</comment>
<keyword evidence="6" id="KW-0843">Virulence</keyword>
<evidence type="ECO:0000313" key="8">
    <source>
        <dbReference type="EMBL" id="ECF4921415.1"/>
    </source>
</evidence>
<comment type="caution">
    <text evidence="8">The sequence shown here is derived from an EMBL/GenBank/DDBJ whole genome shotgun (WGS) entry which is preliminary data.</text>
</comment>
<comment type="similarity">
    <text evidence="2">Belongs to the phosphatase IpgD/SopB family.</text>
</comment>
<evidence type="ECO:0000256" key="6">
    <source>
        <dbReference type="ARBA" id="ARBA00023026"/>
    </source>
</evidence>
<dbReference type="Proteomes" id="UP000839641">
    <property type="component" value="Unassembled WGS sequence"/>
</dbReference>
<dbReference type="GO" id="GO:0016791">
    <property type="term" value="F:phosphatase activity"/>
    <property type="evidence" value="ECO:0007669"/>
    <property type="project" value="InterPro"/>
</dbReference>
<dbReference type="Gene3D" id="1.20.58.450">
    <property type="entry name" value="Cell division control protein 42 homolog"/>
    <property type="match status" value="2"/>
</dbReference>
<dbReference type="NCBIfam" id="NF011905">
    <property type="entry name" value="PRK15378.1"/>
    <property type="match status" value="1"/>
</dbReference>
<proteinExistence type="inferred from homology"/>
<gene>
    <name evidence="8" type="ORF">FLP03_03995</name>
</gene>
<protein>
    <recommendedName>
        <fullName evidence="3">Inositol phosphate phosphatase SopB</fullName>
    </recommendedName>
    <alternativeName>
        <fullName evidence="7">Effector protein SopB</fullName>
    </alternativeName>
</protein>
<evidence type="ECO:0000256" key="7">
    <source>
        <dbReference type="ARBA" id="ARBA00032566"/>
    </source>
</evidence>
<dbReference type="InterPro" id="IPR008108">
    <property type="entry name" value="IpgD/SopB"/>
</dbReference>
<accession>A0A5Y2QFR5</accession>
<dbReference type="Pfam" id="PF05925">
    <property type="entry name" value="IpgD"/>
    <property type="match status" value="1"/>
</dbReference>
<sequence length="583" mass="64641">MHIQSFYHSASLKTQEAFKSLQKTLYNGMQILSGQGKAPAKAPNVRPEIIVLREPGATWGNYLQDQKTSHNSLHDIYNLQRDLLNVAATVLNQQDPALTSMANQMELAKVRADQPETMALTSMANQMELAKIKADRPATKQEEAAAKALKKNLIELIATRIQQQNRLPAKEAYRLAAAAFKDAQVKQLNSQPWQTIKNTLTHNGHRYTSTQLPAAEMKIGTQDIFPSAYQGKGVCSWDTRNIHHANNLWVSTVSVHDDGKDKTLFCGIRHGVLSPYHVKDPLLRQTGAENKAKEILTAALFSKPELLTRALEGEAVSLKLVSVGLLTASNIFGKEGTMVEDQMRAWQSLTQPGKMIHLKIRNKDGELQTVKIKPDVAAFNVGVNELALKLGFGLKASDRYNVEALHQLLGNDLRPEAKPGGWVGEWLAQYPDNYKTVNILARQIKDIWKNKLHHKDGGEPYKLAQRLAMLANEIDVVPAWNCKSGKDRTGMMDSEIKREIISMHQTHTVNAPGSVPDGSGQKIFQKVLLNSGNLEIQKQNTGGAGNKVMKNLSPEILNLSYQKRVGDENIWQAVKGISSLITS</sequence>
<evidence type="ECO:0000256" key="2">
    <source>
        <dbReference type="ARBA" id="ARBA00009007"/>
    </source>
</evidence>
<evidence type="ECO:0000256" key="1">
    <source>
        <dbReference type="ARBA" id="ARBA00004613"/>
    </source>
</evidence>
<name>A0A5Y2QFR5_SALER</name>
<evidence type="ECO:0000256" key="5">
    <source>
        <dbReference type="ARBA" id="ARBA00022801"/>
    </source>
</evidence>
<dbReference type="PRINTS" id="PR01734">
    <property type="entry name" value="TYPE3OMBPROT"/>
</dbReference>
<dbReference type="EMBL" id="AAILJL010000001">
    <property type="protein sequence ID" value="ECF4921415.1"/>
    <property type="molecule type" value="Genomic_DNA"/>
</dbReference>
<dbReference type="AlphaFoldDB" id="A0A5Y2QFR5"/>
<reference evidence="8" key="1">
    <citation type="submission" date="2019-07" db="EMBL/GenBank/DDBJ databases">
        <authorList>
            <consortium name="GenomeTrakr network: Whole genome sequencing for foodborne pathogen traceback"/>
        </authorList>
    </citation>
    <scope>NUCLEOTIDE SEQUENCE [LARGE SCALE GENOMIC DNA]</scope>
    <source>
        <strain evidence="8">FDA00014297</strain>
    </source>
</reference>
<keyword evidence="4" id="KW-0964">Secreted</keyword>